<dbReference type="GO" id="GO:0008081">
    <property type="term" value="F:phosphoric diester hydrolase activity"/>
    <property type="evidence" value="ECO:0007669"/>
    <property type="project" value="TreeGrafter"/>
</dbReference>
<dbReference type="VEuPathDB" id="FungiDB:PLEOSDRAFT_51438"/>
<dbReference type="Gene3D" id="3.60.10.10">
    <property type="entry name" value="Endonuclease/exonuclease/phosphatase"/>
    <property type="match status" value="1"/>
</dbReference>
<keyword evidence="12" id="KW-0227">DNA damage</keyword>
<evidence type="ECO:0000256" key="8">
    <source>
        <dbReference type="PIRSR" id="PIRSR604808-1"/>
    </source>
</evidence>
<feature type="compositionally biased region" description="Polar residues" evidence="13">
    <location>
        <begin position="409"/>
        <end position="456"/>
    </location>
</feature>
<dbReference type="HOGENOM" id="CLU_010374_2_1_1"/>
<dbReference type="Pfam" id="PF03372">
    <property type="entry name" value="Exo_endo_phos"/>
    <property type="match status" value="1"/>
</dbReference>
<dbReference type="EMBL" id="KL198009">
    <property type="protein sequence ID" value="KDQ26892.1"/>
    <property type="molecule type" value="Genomic_DNA"/>
</dbReference>
<feature type="binding site" evidence="9">
    <location>
        <position position="210"/>
    </location>
    <ligand>
        <name>Mg(2+)</name>
        <dbReference type="ChEBI" id="CHEBI:18420"/>
        <label>2</label>
    </ligand>
</feature>
<dbReference type="GO" id="GO:0006284">
    <property type="term" value="P:base-excision repair"/>
    <property type="evidence" value="ECO:0007669"/>
    <property type="project" value="TreeGrafter"/>
</dbReference>
<dbReference type="InterPro" id="IPR005135">
    <property type="entry name" value="Endo/exonuclease/phosphatase"/>
</dbReference>
<feature type="region of interest" description="Disordered" evidence="13">
    <location>
        <begin position="407"/>
        <end position="470"/>
    </location>
</feature>
<evidence type="ECO:0000256" key="3">
    <source>
        <dbReference type="ARBA" id="ARBA00022771"/>
    </source>
</evidence>
<gene>
    <name evidence="15" type="ORF">PLEOSDRAFT_51438</name>
</gene>
<feature type="active site" description="Proton donor/acceptor" evidence="8">
    <location>
        <position position="210"/>
    </location>
</feature>
<dbReference type="GO" id="GO:0003906">
    <property type="term" value="F:DNA-(apurinic or apyrimidinic site) endonuclease activity"/>
    <property type="evidence" value="ECO:0007669"/>
    <property type="project" value="TreeGrafter"/>
</dbReference>
<feature type="active site" evidence="8">
    <location>
        <position position="170"/>
    </location>
</feature>
<proteinExistence type="inferred from homology"/>
<evidence type="ECO:0000256" key="11">
    <source>
        <dbReference type="PROSITE-ProRule" id="PRU01343"/>
    </source>
</evidence>
<evidence type="ECO:0000256" key="5">
    <source>
        <dbReference type="ARBA" id="ARBA00022833"/>
    </source>
</evidence>
<evidence type="ECO:0000256" key="4">
    <source>
        <dbReference type="ARBA" id="ARBA00022801"/>
    </source>
</evidence>
<evidence type="ECO:0000256" key="2">
    <source>
        <dbReference type="ARBA" id="ARBA00022723"/>
    </source>
</evidence>
<dbReference type="PROSITE" id="PS51435">
    <property type="entry name" value="AP_NUCLEASE_F1_4"/>
    <property type="match status" value="1"/>
</dbReference>
<evidence type="ECO:0000256" key="12">
    <source>
        <dbReference type="RuleBase" id="RU362131"/>
    </source>
</evidence>
<keyword evidence="4" id="KW-0378">Hydrolase</keyword>
<organism evidence="15 16">
    <name type="scientific">Pleurotus ostreatus (strain PC15)</name>
    <name type="common">Oyster mushroom</name>
    <dbReference type="NCBI Taxonomy" id="1137138"/>
    <lineage>
        <taxon>Eukaryota</taxon>
        <taxon>Fungi</taxon>
        <taxon>Dikarya</taxon>
        <taxon>Basidiomycota</taxon>
        <taxon>Agaricomycotina</taxon>
        <taxon>Agaricomycetes</taxon>
        <taxon>Agaricomycetidae</taxon>
        <taxon>Agaricales</taxon>
        <taxon>Pleurotineae</taxon>
        <taxon>Pleurotaceae</taxon>
        <taxon>Pleurotus</taxon>
    </lineage>
</organism>
<dbReference type="PANTHER" id="PTHR22748">
    <property type="entry name" value="AP ENDONUCLEASE"/>
    <property type="match status" value="1"/>
</dbReference>
<keyword evidence="2 9" id="KW-0479">Metal-binding</keyword>
<dbReference type="InterPro" id="IPR036691">
    <property type="entry name" value="Endo/exonu/phosph_ase_sf"/>
</dbReference>
<dbReference type="Pfam" id="PF06839">
    <property type="entry name" value="Zn_ribbon_GRF"/>
    <property type="match status" value="1"/>
</dbReference>
<protein>
    <recommendedName>
        <fullName evidence="12">DNA-(apurinic or apyrimidinic site) endonuclease</fullName>
        <ecNumber evidence="12">3.1.-.-</ecNumber>
    </recommendedName>
</protein>
<name>A0A067NS23_PLEO1</name>
<feature type="active site" description="Proton acceptor" evidence="8">
    <location>
        <position position="340"/>
    </location>
</feature>
<evidence type="ECO:0000259" key="14">
    <source>
        <dbReference type="PROSITE" id="PS51999"/>
    </source>
</evidence>
<comment type="similarity">
    <text evidence="1 12">Belongs to the DNA repair enzymes AP/ExoA family.</text>
</comment>
<dbReference type="EC" id="3.1.-.-" evidence="12"/>
<evidence type="ECO:0000256" key="7">
    <source>
        <dbReference type="ARBA" id="ARBA00023242"/>
    </source>
</evidence>
<keyword evidence="6 9" id="KW-0460">Magnesium</keyword>
<feature type="site" description="Important for catalytic activity" evidence="10">
    <location>
        <position position="314"/>
    </location>
</feature>
<dbReference type="InParanoid" id="A0A067NS23"/>
<dbReference type="InterPro" id="IPR010666">
    <property type="entry name" value="Znf_GRF"/>
</dbReference>
<dbReference type="Proteomes" id="UP000027073">
    <property type="component" value="Unassembled WGS sequence"/>
</dbReference>
<dbReference type="GO" id="GO:0005634">
    <property type="term" value="C:nucleus"/>
    <property type="evidence" value="ECO:0007669"/>
    <property type="project" value="TreeGrafter"/>
</dbReference>
<feature type="site" description="Interaction with DNA substrate" evidence="10">
    <location>
        <position position="340"/>
    </location>
</feature>
<dbReference type="OrthoDB" id="391817at2759"/>
<evidence type="ECO:0000313" key="16">
    <source>
        <dbReference type="Proteomes" id="UP000027073"/>
    </source>
</evidence>
<evidence type="ECO:0000313" key="15">
    <source>
        <dbReference type="EMBL" id="KDQ26892.1"/>
    </source>
</evidence>
<dbReference type="PROSITE" id="PS51999">
    <property type="entry name" value="ZF_GRF"/>
    <property type="match status" value="1"/>
</dbReference>
<keyword evidence="12" id="KW-0234">DNA repair</keyword>
<dbReference type="PANTHER" id="PTHR22748:SF4">
    <property type="entry name" value="DNA-(APURINIC OR APYRIMIDINIC SITE) ENDONUCLEASE 2"/>
    <property type="match status" value="1"/>
</dbReference>
<feature type="site" description="Transition state stabilizer" evidence="10">
    <location>
        <position position="212"/>
    </location>
</feature>
<feature type="binding site" evidence="9">
    <location>
        <position position="42"/>
    </location>
    <ligand>
        <name>Mg(2+)</name>
        <dbReference type="ChEBI" id="CHEBI:18420"/>
        <label>1</label>
    </ligand>
</feature>
<reference evidence="16" key="1">
    <citation type="journal article" date="2014" name="Proc. Natl. Acad. Sci. U.S.A.">
        <title>Extensive sampling of basidiomycete genomes demonstrates inadequacy of the white-rot/brown-rot paradigm for wood decay fungi.</title>
        <authorList>
            <person name="Riley R."/>
            <person name="Salamov A.A."/>
            <person name="Brown D.W."/>
            <person name="Nagy L.G."/>
            <person name="Floudas D."/>
            <person name="Held B.W."/>
            <person name="Levasseur A."/>
            <person name="Lombard V."/>
            <person name="Morin E."/>
            <person name="Otillar R."/>
            <person name="Lindquist E.A."/>
            <person name="Sun H."/>
            <person name="LaButti K.M."/>
            <person name="Schmutz J."/>
            <person name="Jabbour D."/>
            <person name="Luo H."/>
            <person name="Baker S.E."/>
            <person name="Pisabarro A.G."/>
            <person name="Walton J.D."/>
            <person name="Blanchette R.A."/>
            <person name="Henrissat B."/>
            <person name="Martin F."/>
            <person name="Cullen D."/>
            <person name="Hibbett D.S."/>
            <person name="Grigoriev I.V."/>
        </authorList>
    </citation>
    <scope>NUCLEOTIDE SEQUENCE [LARGE SCALE GENOMIC DNA]</scope>
    <source>
        <strain evidence="16">PC15</strain>
    </source>
</reference>
<feature type="binding site" evidence="9">
    <location>
        <position position="340"/>
    </location>
    <ligand>
        <name>Mg(2+)</name>
        <dbReference type="ChEBI" id="CHEBI:18420"/>
        <label>1</label>
    </ligand>
</feature>
<evidence type="ECO:0000256" key="13">
    <source>
        <dbReference type="SAM" id="MobiDB-lite"/>
    </source>
</evidence>
<dbReference type="InterPro" id="IPR004808">
    <property type="entry name" value="AP_endonuc_1"/>
</dbReference>
<evidence type="ECO:0000256" key="9">
    <source>
        <dbReference type="PIRSR" id="PIRSR604808-2"/>
    </source>
</evidence>
<feature type="domain" description="GRF-type" evidence="14">
    <location>
        <begin position="546"/>
        <end position="607"/>
    </location>
</feature>
<evidence type="ECO:0000256" key="1">
    <source>
        <dbReference type="ARBA" id="ARBA00007092"/>
    </source>
</evidence>
<keyword evidence="3 11" id="KW-0863">Zinc-finger</keyword>
<dbReference type="NCBIfam" id="TIGR00633">
    <property type="entry name" value="xth"/>
    <property type="match status" value="1"/>
</dbReference>
<dbReference type="STRING" id="1137138.A0A067NS23"/>
<feature type="binding site" evidence="9">
    <location>
        <position position="339"/>
    </location>
    <ligand>
        <name>Mg(2+)</name>
        <dbReference type="ChEBI" id="CHEBI:18420"/>
        <label>1</label>
    </ligand>
</feature>
<dbReference type="CDD" id="cd09088">
    <property type="entry name" value="Ape2-like_AP-endo"/>
    <property type="match status" value="1"/>
</dbReference>
<feature type="binding site" evidence="9">
    <location>
        <position position="212"/>
    </location>
    <ligand>
        <name>Mg(2+)</name>
        <dbReference type="ChEBI" id="CHEBI:18420"/>
        <label>2</label>
    </ligand>
</feature>
<dbReference type="GO" id="GO:0008270">
    <property type="term" value="F:zinc ion binding"/>
    <property type="evidence" value="ECO:0007669"/>
    <property type="project" value="UniProtKB-KW"/>
</dbReference>
<dbReference type="AlphaFoldDB" id="A0A067NS23"/>
<dbReference type="SUPFAM" id="SSF56219">
    <property type="entry name" value="DNase I-like"/>
    <property type="match status" value="1"/>
</dbReference>
<keyword evidence="7" id="KW-0539">Nucleus</keyword>
<sequence length="617" mass="69393">MRVLTWNINGIRTIPQYYPWNTLKDTEAILNHLGADIICFQEMKSSRQALEKSAALPSSYDAFFSFPTNKGGYSGVAVYTRKTNAVPLKVEEGLSGTLPAPKNIAVSKSLPQVCSERISNTSVLASSIALFPDVNDAFDEPQYPVSLAHLDIEGRSLTLDFGLFVLINLYCPNETSESRFPFKMNFHLMLEERVRQLTLVEGREVMVTGDINICAAPEDHCEGHIQSKLDRTSLPTEEDLSPGEGYMSKYVDDRWKGSGFWKHPAREWLRRWIDKDNGILVDVLRHFWPDRKGMYTCWNTKIGARASNYGTRIDYFLVTRGLLPWIKSADISPEIKGSDHCPVWLELHDEIQVTDHNGSQRTLLLREMMQQTLDRTREPPWLASKWWDEYSGKQKLLSAFFQKGDTARSLANPSSSGGIQGGESPSPTSSQNGSTISTSKRKLTINSLHAVNSTSGKQKRPKTARSKTEVNQAKLSNFFSLHTQGTSSASAQEVAGDTIADTEEQIDADYQYALSLSQEPSQERASGKNSKAAWSNIMAPIKPPKCLIHGELATEYTVNKPGPNKGKKFFICSRPVGPGYDKGRSERNREDVDPQWRCNFFKWSSQVRREMDLQRKS</sequence>
<comment type="cofactor">
    <cofactor evidence="9 12">
        <name>Mg(2+)</name>
        <dbReference type="ChEBI" id="CHEBI:18420"/>
    </cofactor>
    <cofactor evidence="9 12">
        <name>Mn(2+)</name>
        <dbReference type="ChEBI" id="CHEBI:29035"/>
    </cofactor>
    <text evidence="9 12">Probably binds two magnesium or manganese ions per subunit.</text>
</comment>
<accession>A0A067NS23</accession>
<evidence type="ECO:0000256" key="10">
    <source>
        <dbReference type="PIRSR" id="PIRSR604808-3"/>
    </source>
</evidence>
<keyword evidence="9" id="KW-0464">Manganese</keyword>
<keyword evidence="5" id="KW-0862">Zinc</keyword>
<dbReference type="FunCoup" id="A0A067NS23">
    <property type="interactions" value="686"/>
</dbReference>
<feature type="binding site" evidence="9">
    <location>
        <position position="7"/>
    </location>
    <ligand>
        <name>Mg(2+)</name>
        <dbReference type="ChEBI" id="CHEBI:18420"/>
        <label>1</label>
    </ligand>
</feature>
<dbReference type="GO" id="GO:0008311">
    <property type="term" value="F:double-stranded DNA 3'-5' DNA exonuclease activity"/>
    <property type="evidence" value="ECO:0007669"/>
    <property type="project" value="TreeGrafter"/>
</dbReference>
<evidence type="ECO:0000256" key="6">
    <source>
        <dbReference type="ARBA" id="ARBA00022842"/>
    </source>
</evidence>